<comment type="caution">
    <text evidence="1">The sequence shown here is derived from an EMBL/GenBank/DDBJ whole genome shotgun (WGS) entry which is preliminary data.</text>
</comment>
<dbReference type="Proteomes" id="UP000327157">
    <property type="component" value="Chromosome 17"/>
</dbReference>
<reference evidence="1 2" key="3">
    <citation type="submission" date="2019-11" db="EMBL/GenBank/DDBJ databases">
        <title>A de novo genome assembly of a pear dwarfing rootstock.</title>
        <authorList>
            <person name="Wang F."/>
            <person name="Wang J."/>
            <person name="Li S."/>
            <person name="Zhang Y."/>
            <person name="Fang M."/>
            <person name="Ma L."/>
            <person name="Zhao Y."/>
            <person name="Jiang S."/>
        </authorList>
    </citation>
    <scope>NUCLEOTIDE SEQUENCE [LARGE SCALE GENOMIC DNA]</scope>
    <source>
        <strain evidence="1">S2</strain>
        <tissue evidence="1">Leaf</tissue>
    </source>
</reference>
<evidence type="ECO:0000313" key="1">
    <source>
        <dbReference type="EMBL" id="KAB2611431.1"/>
    </source>
</evidence>
<protein>
    <submittedName>
        <fullName evidence="1">Uncharacterized protein</fullName>
    </submittedName>
</protein>
<sequence length="69" mass="7642">MRESKGSRPINLSFSSLIFAKALLKTTLERAGDEDSGDEEEMAKEEDQNAFSVRIIGALNTRKSVLTTH</sequence>
<dbReference type="AlphaFoldDB" id="A0A5N5GCF9"/>
<evidence type="ECO:0000313" key="2">
    <source>
        <dbReference type="Proteomes" id="UP000327157"/>
    </source>
</evidence>
<reference evidence="2" key="2">
    <citation type="submission" date="2019-10" db="EMBL/GenBank/DDBJ databases">
        <title>A de novo genome assembly of a pear dwarfing rootstock.</title>
        <authorList>
            <person name="Wang F."/>
            <person name="Wang J."/>
            <person name="Li S."/>
            <person name="Zhang Y."/>
            <person name="Fang M."/>
            <person name="Ma L."/>
            <person name="Zhao Y."/>
            <person name="Jiang S."/>
        </authorList>
    </citation>
    <scope>NUCLEOTIDE SEQUENCE [LARGE SCALE GENOMIC DNA]</scope>
</reference>
<accession>A0A5N5GCF9</accession>
<dbReference type="EMBL" id="SMOL01000487">
    <property type="protein sequence ID" value="KAB2611431.1"/>
    <property type="molecule type" value="Genomic_DNA"/>
</dbReference>
<reference evidence="1 2" key="1">
    <citation type="submission" date="2019-09" db="EMBL/GenBank/DDBJ databases">
        <authorList>
            <person name="Ou C."/>
        </authorList>
    </citation>
    <scope>NUCLEOTIDE SEQUENCE [LARGE SCALE GENOMIC DNA]</scope>
    <source>
        <strain evidence="1">S2</strain>
        <tissue evidence="1">Leaf</tissue>
    </source>
</reference>
<proteinExistence type="predicted"/>
<keyword evidence="2" id="KW-1185">Reference proteome</keyword>
<gene>
    <name evidence="1" type="ORF">D8674_019463</name>
</gene>
<organism evidence="1 2">
    <name type="scientific">Pyrus ussuriensis x Pyrus communis</name>
    <dbReference type="NCBI Taxonomy" id="2448454"/>
    <lineage>
        <taxon>Eukaryota</taxon>
        <taxon>Viridiplantae</taxon>
        <taxon>Streptophyta</taxon>
        <taxon>Embryophyta</taxon>
        <taxon>Tracheophyta</taxon>
        <taxon>Spermatophyta</taxon>
        <taxon>Magnoliopsida</taxon>
        <taxon>eudicotyledons</taxon>
        <taxon>Gunneridae</taxon>
        <taxon>Pentapetalae</taxon>
        <taxon>rosids</taxon>
        <taxon>fabids</taxon>
        <taxon>Rosales</taxon>
        <taxon>Rosaceae</taxon>
        <taxon>Amygdaloideae</taxon>
        <taxon>Maleae</taxon>
        <taxon>Pyrus</taxon>
    </lineage>
</organism>
<name>A0A5N5GCF9_9ROSA</name>